<dbReference type="Proteomes" id="UP001055105">
    <property type="component" value="Unassembled WGS sequence"/>
</dbReference>
<dbReference type="Pfam" id="PF07660">
    <property type="entry name" value="STN"/>
    <property type="match status" value="1"/>
</dbReference>
<dbReference type="InterPro" id="IPR011662">
    <property type="entry name" value="Secretin/TonB_short_N"/>
</dbReference>
<feature type="region of interest" description="Disordered" evidence="4">
    <location>
        <begin position="118"/>
        <end position="138"/>
    </location>
</feature>
<protein>
    <recommendedName>
        <fullName evidence="6">Secretin/TonB short N-terminal domain-containing protein</fullName>
    </recommendedName>
</protein>
<keyword evidence="2" id="KW-0472">Membrane</keyword>
<evidence type="ECO:0000259" key="6">
    <source>
        <dbReference type="SMART" id="SM00965"/>
    </source>
</evidence>
<organism evidence="7 8">
    <name type="scientific">Alistipes finegoldii</name>
    <dbReference type="NCBI Taxonomy" id="214856"/>
    <lineage>
        <taxon>Bacteria</taxon>
        <taxon>Pseudomonadati</taxon>
        <taxon>Bacteroidota</taxon>
        <taxon>Bacteroidia</taxon>
        <taxon>Bacteroidales</taxon>
        <taxon>Rikenellaceae</taxon>
        <taxon>Alistipes</taxon>
    </lineage>
</organism>
<gene>
    <name evidence="7" type="ORF">CE91St16_31800</name>
</gene>
<evidence type="ECO:0000256" key="1">
    <source>
        <dbReference type="ARBA" id="ARBA00022448"/>
    </source>
</evidence>
<evidence type="ECO:0000256" key="5">
    <source>
        <dbReference type="SAM" id="SignalP"/>
    </source>
</evidence>
<reference evidence="7" key="1">
    <citation type="submission" date="2022-01" db="EMBL/GenBank/DDBJ databases">
        <title>Novel bile acid biosynthetic pathways are enriched in the microbiome of centenarians.</title>
        <authorList>
            <person name="Sato Y."/>
            <person name="Atarashi K."/>
            <person name="Plichta R.D."/>
            <person name="Arai Y."/>
            <person name="Sasajima S."/>
            <person name="Kearney M.S."/>
            <person name="Suda W."/>
            <person name="Takeshita K."/>
            <person name="Sasaki T."/>
            <person name="Okamoto S."/>
            <person name="Skelly N.A."/>
            <person name="Okamura Y."/>
            <person name="Vlamakis H."/>
            <person name="Li Y."/>
            <person name="Tanoue T."/>
            <person name="Takei H."/>
            <person name="Nittono H."/>
            <person name="Narushima S."/>
            <person name="Irie J."/>
            <person name="Itoh H."/>
            <person name="Moriya K."/>
            <person name="Sugiura Y."/>
            <person name="Suematsu M."/>
            <person name="Moritoki N."/>
            <person name="Shibata S."/>
            <person name="Littman R.D."/>
            <person name="Fischbach A.M."/>
            <person name="Uwamino Y."/>
            <person name="Inoue T."/>
            <person name="Honda A."/>
            <person name="Hattori M."/>
            <person name="Murai T."/>
            <person name="Xavier J.R."/>
            <person name="Hirose N."/>
            <person name="Honda K."/>
        </authorList>
    </citation>
    <scope>NUCLEOTIDE SEQUENCE</scope>
    <source>
        <strain evidence="7">CE91-St16</strain>
    </source>
</reference>
<accession>A0AA37KUH7</accession>
<name>A0AA37KUH7_9BACT</name>
<sequence length="138" mass="15131">MKKTYLAAGRGVHAVSACFRCLFLIPIFVLGCFGAHAAAQTQQSVSRVSLDVRDAAIVNVFQTVQQQTGCSFVYNTSDIDTDRKVTVSAQDEPLTALLDKLFAGSDIAYTLRDKHIVLSKKTKNSPPPQRSGRSQRNR</sequence>
<evidence type="ECO:0000256" key="4">
    <source>
        <dbReference type="SAM" id="MobiDB-lite"/>
    </source>
</evidence>
<keyword evidence="5" id="KW-0732">Signal</keyword>
<feature type="domain" description="Secretin/TonB short N-terminal" evidence="6">
    <location>
        <begin position="70"/>
        <end position="121"/>
    </location>
</feature>
<dbReference type="EMBL" id="BQOL01000002">
    <property type="protein sequence ID" value="GKI20272.1"/>
    <property type="molecule type" value="Genomic_DNA"/>
</dbReference>
<dbReference type="PROSITE" id="PS51257">
    <property type="entry name" value="PROKAR_LIPOPROTEIN"/>
    <property type="match status" value="1"/>
</dbReference>
<dbReference type="RefSeq" id="WP_009596189.1">
    <property type="nucleotide sequence ID" value="NZ_BQOL01000002.1"/>
</dbReference>
<proteinExistence type="predicted"/>
<keyword evidence="3" id="KW-0998">Cell outer membrane</keyword>
<comment type="caution">
    <text evidence="7">The sequence shown here is derived from an EMBL/GenBank/DDBJ whole genome shotgun (WGS) entry which is preliminary data.</text>
</comment>
<dbReference type="GO" id="GO:0019867">
    <property type="term" value="C:outer membrane"/>
    <property type="evidence" value="ECO:0007669"/>
    <property type="project" value="InterPro"/>
</dbReference>
<evidence type="ECO:0000313" key="8">
    <source>
        <dbReference type="Proteomes" id="UP001055105"/>
    </source>
</evidence>
<evidence type="ECO:0000313" key="7">
    <source>
        <dbReference type="EMBL" id="GKI20272.1"/>
    </source>
</evidence>
<evidence type="ECO:0000256" key="2">
    <source>
        <dbReference type="ARBA" id="ARBA00023136"/>
    </source>
</evidence>
<evidence type="ECO:0000256" key="3">
    <source>
        <dbReference type="ARBA" id="ARBA00023237"/>
    </source>
</evidence>
<feature type="signal peptide" evidence="5">
    <location>
        <begin position="1"/>
        <end position="37"/>
    </location>
</feature>
<keyword evidence="1" id="KW-0813">Transport</keyword>
<dbReference type="AlphaFoldDB" id="A0AA37KUH7"/>
<dbReference type="SMART" id="SM00965">
    <property type="entry name" value="STN"/>
    <property type="match status" value="1"/>
</dbReference>
<feature type="chain" id="PRO_5041389074" description="Secretin/TonB short N-terminal domain-containing protein" evidence="5">
    <location>
        <begin position="38"/>
        <end position="138"/>
    </location>
</feature>